<dbReference type="PROSITE" id="PS51915">
    <property type="entry name" value="ZAD"/>
    <property type="match status" value="1"/>
</dbReference>
<dbReference type="EnsemblMetazoa" id="AAEL021868-RA">
    <property type="protein sequence ID" value="AAEL021868-PA"/>
    <property type="gene ID" value="AAEL021868"/>
</dbReference>
<evidence type="ECO:0000256" key="9">
    <source>
        <dbReference type="ARBA" id="ARBA00023163"/>
    </source>
</evidence>
<dbReference type="SUPFAM" id="SSF57716">
    <property type="entry name" value="Glucocorticoid receptor-like (DNA-binding domain)"/>
    <property type="match status" value="1"/>
</dbReference>
<evidence type="ECO:0000313" key="12">
    <source>
        <dbReference type="EnsemblMetazoa" id="AAEL021868-PA"/>
    </source>
</evidence>
<dbReference type="SUPFAM" id="SSF57667">
    <property type="entry name" value="beta-beta-alpha zinc fingers"/>
    <property type="match status" value="3"/>
</dbReference>
<feature type="region of interest" description="Disordered" evidence="11">
    <location>
        <begin position="130"/>
        <end position="198"/>
    </location>
</feature>
<dbReference type="GO" id="GO:0010468">
    <property type="term" value="P:regulation of gene expression"/>
    <property type="evidence" value="ECO:0007669"/>
    <property type="project" value="TreeGrafter"/>
</dbReference>
<evidence type="ECO:0000256" key="7">
    <source>
        <dbReference type="ARBA" id="ARBA00023015"/>
    </source>
</evidence>
<dbReference type="OrthoDB" id="6077919at2759"/>
<evidence type="ECO:0000256" key="2">
    <source>
        <dbReference type="ARBA" id="ARBA00006991"/>
    </source>
</evidence>
<organism evidence="12 13">
    <name type="scientific">Aedes aegypti</name>
    <name type="common">Yellowfever mosquito</name>
    <name type="synonym">Culex aegypti</name>
    <dbReference type="NCBI Taxonomy" id="7159"/>
    <lineage>
        <taxon>Eukaryota</taxon>
        <taxon>Metazoa</taxon>
        <taxon>Ecdysozoa</taxon>
        <taxon>Arthropoda</taxon>
        <taxon>Hexapoda</taxon>
        <taxon>Insecta</taxon>
        <taxon>Pterygota</taxon>
        <taxon>Neoptera</taxon>
        <taxon>Endopterygota</taxon>
        <taxon>Diptera</taxon>
        <taxon>Nematocera</taxon>
        <taxon>Culicoidea</taxon>
        <taxon>Culicidae</taxon>
        <taxon>Culicinae</taxon>
        <taxon>Aedini</taxon>
        <taxon>Aedes</taxon>
        <taxon>Stegomyia</taxon>
    </lineage>
</organism>
<evidence type="ECO:0000256" key="3">
    <source>
        <dbReference type="ARBA" id="ARBA00022723"/>
    </source>
</evidence>
<comment type="subcellular location">
    <subcellularLocation>
        <location evidence="1">Nucleus</location>
    </subcellularLocation>
</comment>
<dbReference type="PROSITE" id="PS50157">
    <property type="entry name" value="ZINC_FINGER_C2H2_2"/>
    <property type="match status" value="5"/>
</dbReference>
<evidence type="ECO:0000256" key="8">
    <source>
        <dbReference type="ARBA" id="ARBA00023125"/>
    </source>
</evidence>
<dbReference type="GO" id="GO:1990837">
    <property type="term" value="F:sequence-specific double-stranded DNA binding"/>
    <property type="evidence" value="ECO:0007669"/>
    <property type="project" value="UniProtKB-ARBA"/>
</dbReference>
<keyword evidence="13" id="KW-1185">Reference proteome</keyword>
<evidence type="ECO:0000256" key="10">
    <source>
        <dbReference type="ARBA" id="ARBA00023242"/>
    </source>
</evidence>
<dbReference type="FunFam" id="3.30.160.60:FF:000075">
    <property type="entry name" value="Putative zinc finger protein 536"/>
    <property type="match status" value="1"/>
</dbReference>
<dbReference type="FunFam" id="3.30.160.60:FF:000303">
    <property type="entry name" value="Zinc finger protein 41"/>
    <property type="match status" value="1"/>
</dbReference>
<feature type="region of interest" description="Disordered" evidence="11">
    <location>
        <begin position="210"/>
        <end position="245"/>
    </location>
</feature>
<dbReference type="PANTHER" id="PTHR16515:SF66">
    <property type="entry name" value="C2H2-TYPE DOMAIN-CONTAINING PROTEIN"/>
    <property type="match status" value="1"/>
</dbReference>
<feature type="compositionally biased region" description="Polar residues" evidence="11">
    <location>
        <begin position="234"/>
        <end position="244"/>
    </location>
</feature>
<feature type="compositionally biased region" description="Acidic residues" evidence="11">
    <location>
        <begin position="258"/>
        <end position="283"/>
    </location>
</feature>
<dbReference type="GO" id="GO:0005634">
    <property type="term" value="C:nucleus"/>
    <property type="evidence" value="ECO:0007669"/>
    <property type="project" value="UniProtKB-SubCell"/>
</dbReference>
<dbReference type="InterPro" id="IPR012934">
    <property type="entry name" value="Znf_AD"/>
</dbReference>
<dbReference type="Pfam" id="PF07776">
    <property type="entry name" value="zf-AD"/>
    <property type="match status" value="1"/>
</dbReference>
<evidence type="ECO:0000256" key="6">
    <source>
        <dbReference type="ARBA" id="ARBA00022833"/>
    </source>
</evidence>
<dbReference type="SMART" id="SM00868">
    <property type="entry name" value="zf-AD"/>
    <property type="match status" value="1"/>
</dbReference>
<dbReference type="InterPro" id="IPR050331">
    <property type="entry name" value="Zinc_finger"/>
</dbReference>
<dbReference type="PANTHER" id="PTHR16515">
    <property type="entry name" value="PR DOMAIN ZINC FINGER PROTEIN"/>
    <property type="match status" value="1"/>
</dbReference>
<dbReference type="SMART" id="SM00355">
    <property type="entry name" value="ZnF_C2H2"/>
    <property type="match status" value="5"/>
</dbReference>
<keyword evidence="5" id="KW-0863">Zinc-finger</keyword>
<dbReference type="Pfam" id="PF13912">
    <property type="entry name" value="zf-C2H2_6"/>
    <property type="match status" value="2"/>
</dbReference>
<reference evidence="12" key="2">
    <citation type="submission" date="2020-05" db="UniProtKB">
        <authorList>
            <consortium name="EnsemblMetazoa"/>
        </authorList>
    </citation>
    <scope>IDENTIFICATION</scope>
    <source>
        <strain evidence="12">LVP_AGWG</strain>
    </source>
</reference>
<dbReference type="Proteomes" id="UP000008820">
    <property type="component" value="Chromosome 1"/>
</dbReference>
<keyword evidence="6" id="KW-0862">Zinc</keyword>
<feature type="compositionally biased region" description="Acidic residues" evidence="11">
    <location>
        <begin position="218"/>
        <end position="227"/>
    </location>
</feature>
<keyword evidence="3" id="KW-0479">Metal-binding</keyword>
<proteinExistence type="inferred from homology"/>
<dbReference type="Gene3D" id="3.30.160.60">
    <property type="entry name" value="Classic Zinc Finger"/>
    <property type="match status" value="5"/>
</dbReference>
<gene>
    <name evidence="12" type="primary">110674067</name>
</gene>
<sequence length="457" mass="51884">MSLKIDISVCRVCCKSDATQSILKYAKKFHYCTAIEVAENDGLPDKICEVCLDRMKIAVEFKKKSEFSDRQLRSFICNVNNQFLALEGSSSANLDCDDEDDGPQDTVAVEETLPKGMIVAIPVNSALGCGPVEHPEQKSIREKSASPEPPEAKVATEPDRLPSPALESEPEPDPQPEQEQEKFRAVAVIQEKPAVKPEKELYEVVELEYDDSFVHEDEPMELEEPEQPEQHQHVSVTGSESGDSGEQVIYIGFTTDYQEQEEEDVNNSEPLDDDSERQEELSQESEPAQQESYRQESSTIDKNSPGTKFECFECSKSFSTKTNLNRHVQSHNGNKPFVCPLCNKGFTQGGSLKQHLLIHQNLRPFVCTVCDRAFTQQKSLTFHMRRHTNEKPFVCPHCSYAFRQKDGLKRHLMVKHTENDARMFDCDQCGKAFKTRYALSMHRKRHENGLPATTRER</sequence>
<dbReference type="InParanoid" id="A0A6I8TNY3"/>
<evidence type="ECO:0000256" key="11">
    <source>
        <dbReference type="SAM" id="MobiDB-lite"/>
    </source>
</evidence>
<keyword evidence="7" id="KW-0805">Transcription regulation</keyword>
<feature type="compositionally biased region" description="Basic and acidic residues" evidence="11">
    <location>
        <begin position="133"/>
        <end position="160"/>
    </location>
</feature>
<reference evidence="12 13" key="1">
    <citation type="submission" date="2017-06" db="EMBL/GenBank/DDBJ databases">
        <title>Aedes aegypti genome working group (AGWG) sequencing and assembly.</title>
        <authorList>
            <consortium name="Aedes aegypti Genome Working Group (AGWG)"/>
            <person name="Matthews B.J."/>
        </authorList>
    </citation>
    <scope>NUCLEOTIDE SEQUENCE [LARGE SCALE GENOMIC DNA]</scope>
    <source>
        <strain evidence="12 13">LVP_AGWG</strain>
    </source>
</reference>
<feature type="compositionally biased region" description="Polar residues" evidence="11">
    <location>
        <begin position="287"/>
        <end position="304"/>
    </location>
</feature>
<keyword evidence="8" id="KW-0238">DNA-binding</keyword>
<dbReference type="InterPro" id="IPR013087">
    <property type="entry name" value="Znf_C2H2_type"/>
</dbReference>
<dbReference type="InterPro" id="IPR036236">
    <property type="entry name" value="Znf_C2H2_sf"/>
</dbReference>
<dbReference type="PROSITE" id="PS00028">
    <property type="entry name" value="ZINC_FINGER_C2H2_1"/>
    <property type="match status" value="5"/>
</dbReference>
<evidence type="ECO:0000256" key="5">
    <source>
        <dbReference type="ARBA" id="ARBA00022771"/>
    </source>
</evidence>
<dbReference type="AlphaFoldDB" id="A0A6I8TNY3"/>
<evidence type="ECO:0000313" key="13">
    <source>
        <dbReference type="Proteomes" id="UP000008820"/>
    </source>
</evidence>
<keyword evidence="9" id="KW-0804">Transcription</keyword>
<evidence type="ECO:0000256" key="1">
    <source>
        <dbReference type="ARBA" id="ARBA00004123"/>
    </source>
</evidence>
<keyword evidence="4" id="KW-0677">Repeat</keyword>
<feature type="compositionally biased region" description="Acidic residues" evidence="11">
    <location>
        <begin position="168"/>
        <end position="178"/>
    </location>
</feature>
<accession>A0A6I8TNY3</accession>
<keyword evidence="10" id="KW-0539">Nucleus</keyword>
<name>A0A6I8TNY3_AEDAE</name>
<protein>
    <submittedName>
        <fullName evidence="12">Uncharacterized protein</fullName>
    </submittedName>
</protein>
<comment type="similarity">
    <text evidence="2">Belongs to the krueppel C2H2-type zinc-finger protein family.</text>
</comment>
<dbReference type="FunFam" id="3.30.160.60:FF:000286">
    <property type="entry name" value="Zinc finger protein 770"/>
    <property type="match status" value="1"/>
</dbReference>
<feature type="region of interest" description="Disordered" evidence="11">
    <location>
        <begin position="258"/>
        <end position="304"/>
    </location>
</feature>
<dbReference type="Pfam" id="PF00096">
    <property type="entry name" value="zf-C2H2"/>
    <property type="match status" value="3"/>
</dbReference>
<dbReference type="GO" id="GO:0008270">
    <property type="term" value="F:zinc ion binding"/>
    <property type="evidence" value="ECO:0007669"/>
    <property type="project" value="UniProtKB-UniRule"/>
</dbReference>
<evidence type="ECO:0000256" key="4">
    <source>
        <dbReference type="ARBA" id="ARBA00022737"/>
    </source>
</evidence>